<sequence>MVAPTDVGFLIFVSGDGGYGIAQPQAREKSLLGLPILATTTSVDVVFFLDAMSRPAFVSCVAPLFVVIIFLLSMQCTKRNPRKLAGGKQSNGGRRGCRLAAGDLGPEDGALGLLEGGQQLERRLGGGGVGRRGEVEAREQGVLGHGRRRLDDGEGEDEDDEDAPEHEQDRRPDGDLGPVPLFVLPEGAHGLPRLAGGRMGTGREAWSWSAKSGEEGEGPVTRREAGAGDLWRAGLVAVANGHPDSRREQRKTKTKVSGVV</sequence>
<keyword evidence="2" id="KW-0812">Transmembrane</keyword>
<reference evidence="3" key="1">
    <citation type="journal article" date="2013" name="Nature">
        <title>Draft genome of the wheat A-genome progenitor Triticum urartu.</title>
        <authorList>
            <person name="Ling H.Q."/>
            <person name="Zhao S."/>
            <person name="Liu D."/>
            <person name="Wang J."/>
            <person name="Sun H."/>
            <person name="Zhang C."/>
            <person name="Fan H."/>
            <person name="Li D."/>
            <person name="Dong L."/>
            <person name="Tao Y."/>
            <person name="Gao C."/>
            <person name="Wu H."/>
            <person name="Li Y."/>
            <person name="Cui Y."/>
            <person name="Guo X."/>
            <person name="Zheng S."/>
            <person name="Wang B."/>
            <person name="Yu K."/>
            <person name="Liang Q."/>
            <person name="Yang W."/>
            <person name="Lou X."/>
            <person name="Chen J."/>
            <person name="Feng M."/>
            <person name="Jian J."/>
            <person name="Zhang X."/>
            <person name="Luo G."/>
            <person name="Jiang Y."/>
            <person name="Liu J."/>
            <person name="Wang Z."/>
            <person name="Sha Y."/>
            <person name="Zhang B."/>
            <person name="Wu H."/>
            <person name="Tang D."/>
            <person name="Shen Q."/>
            <person name="Xue P."/>
            <person name="Zou S."/>
            <person name="Wang X."/>
            <person name="Liu X."/>
            <person name="Wang F."/>
            <person name="Yang Y."/>
            <person name="An X."/>
            <person name="Dong Z."/>
            <person name="Zhang K."/>
            <person name="Zhang X."/>
            <person name="Luo M.C."/>
            <person name="Dvorak J."/>
            <person name="Tong Y."/>
            <person name="Wang J."/>
            <person name="Yang H."/>
            <person name="Li Z."/>
            <person name="Wang D."/>
            <person name="Zhang A."/>
            <person name="Wang J."/>
        </authorList>
    </citation>
    <scope>NUCLEOTIDE SEQUENCE</scope>
</reference>
<evidence type="ECO:0000256" key="2">
    <source>
        <dbReference type="SAM" id="Phobius"/>
    </source>
</evidence>
<keyword evidence="2" id="KW-1133">Transmembrane helix</keyword>
<proteinExistence type="predicted"/>
<name>M8APS0_TRIUA</name>
<keyword evidence="2" id="KW-0472">Membrane</keyword>
<gene>
    <name evidence="3" type="ORF">TRIUR3_01604</name>
</gene>
<feature type="region of interest" description="Disordered" evidence="1">
    <location>
        <begin position="81"/>
        <end position="101"/>
    </location>
</feature>
<evidence type="ECO:0000313" key="3">
    <source>
        <dbReference type="EMBL" id="EMS67065.1"/>
    </source>
</evidence>
<feature type="region of interest" description="Disordered" evidence="1">
    <location>
        <begin position="122"/>
        <end position="222"/>
    </location>
</feature>
<evidence type="ECO:0000256" key="1">
    <source>
        <dbReference type="SAM" id="MobiDB-lite"/>
    </source>
</evidence>
<feature type="transmembrane region" description="Helical" evidence="2">
    <location>
        <begin position="55"/>
        <end position="74"/>
    </location>
</feature>
<dbReference type="EMBL" id="KD023852">
    <property type="protein sequence ID" value="EMS67065.1"/>
    <property type="molecule type" value="Genomic_DNA"/>
</dbReference>
<organism evidence="3">
    <name type="scientific">Triticum urartu</name>
    <name type="common">Red wild einkorn</name>
    <name type="synonym">Crithodium urartu</name>
    <dbReference type="NCBI Taxonomy" id="4572"/>
    <lineage>
        <taxon>Eukaryota</taxon>
        <taxon>Viridiplantae</taxon>
        <taxon>Streptophyta</taxon>
        <taxon>Embryophyta</taxon>
        <taxon>Tracheophyta</taxon>
        <taxon>Spermatophyta</taxon>
        <taxon>Magnoliopsida</taxon>
        <taxon>Liliopsida</taxon>
        <taxon>Poales</taxon>
        <taxon>Poaceae</taxon>
        <taxon>BOP clade</taxon>
        <taxon>Pooideae</taxon>
        <taxon>Triticodae</taxon>
        <taxon>Triticeae</taxon>
        <taxon>Triticinae</taxon>
        <taxon>Triticum</taxon>
    </lineage>
</organism>
<feature type="compositionally biased region" description="Basic and acidic residues" evidence="1">
    <location>
        <begin position="165"/>
        <end position="174"/>
    </location>
</feature>
<protein>
    <submittedName>
        <fullName evidence="3">Uncharacterized protein</fullName>
    </submittedName>
</protein>
<feature type="region of interest" description="Disordered" evidence="1">
    <location>
        <begin position="239"/>
        <end position="260"/>
    </location>
</feature>
<accession>M8APS0</accession>
<dbReference type="AlphaFoldDB" id="M8APS0"/>
<feature type="compositionally biased region" description="Acidic residues" evidence="1">
    <location>
        <begin position="153"/>
        <end position="164"/>
    </location>
</feature>